<gene>
    <name evidence="3" type="ORF">C7P63_04670</name>
</gene>
<proteinExistence type="predicted"/>
<dbReference type="Gene3D" id="3.10.450.40">
    <property type="match status" value="2"/>
</dbReference>
<evidence type="ECO:0000313" key="3">
    <source>
        <dbReference type="EMBL" id="RST90372.1"/>
    </source>
</evidence>
<keyword evidence="4" id="KW-1185">Reference proteome</keyword>
<feature type="domain" description="PepSY" evidence="2">
    <location>
        <begin position="136"/>
        <end position="193"/>
    </location>
</feature>
<dbReference type="Proteomes" id="UP000277864">
    <property type="component" value="Unassembled WGS sequence"/>
</dbReference>
<feature type="domain" description="PepSY" evidence="2">
    <location>
        <begin position="52"/>
        <end position="106"/>
    </location>
</feature>
<evidence type="ECO:0000313" key="4">
    <source>
        <dbReference type="Proteomes" id="UP000277864"/>
    </source>
</evidence>
<dbReference type="InterPro" id="IPR025711">
    <property type="entry name" value="PepSY"/>
</dbReference>
<organism evidence="3 4">
    <name type="scientific">Vagococcus humatus</name>
    <dbReference type="NCBI Taxonomy" id="1889241"/>
    <lineage>
        <taxon>Bacteria</taxon>
        <taxon>Bacillati</taxon>
        <taxon>Bacillota</taxon>
        <taxon>Bacilli</taxon>
        <taxon>Lactobacillales</taxon>
        <taxon>Enterococcaceae</taxon>
        <taxon>Vagococcus</taxon>
    </lineage>
</organism>
<feature type="signal peptide" evidence="1">
    <location>
        <begin position="1"/>
        <end position="23"/>
    </location>
</feature>
<dbReference type="Pfam" id="PF03413">
    <property type="entry name" value="PepSY"/>
    <property type="match status" value="2"/>
</dbReference>
<dbReference type="OrthoDB" id="2943484at2"/>
<dbReference type="EMBL" id="PXZH01000001">
    <property type="protein sequence ID" value="RST90372.1"/>
    <property type="molecule type" value="Genomic_DNA"/>
</dbReference>
<evidence type="ECO:0000259" key="2">
    <source>
        <dbReference type="Pfam" id="PF03413"/>
    </source>
</evidence>
<protein>
    <submittedName>
        <fullName evidence="3">Lysis protein</fullName>
    </submittedName>
</protein>
<dbReference type="AlphaFoldDB" id="A0A3R9YYE3"/>
<dbReference type="PROSITE" id="PS51257">
    <property type="entry name" value="PROKAR_LIPOPROTEIN"/>
    <property type="match status" value="1"/>
</dbReference>
<reference evidence="3 4" key="1">
    <citation type="submission" date="2018-03" db="EMBL/GenBank/DDBJ databases">
        <authorList>
            <person name="Gulvik C.A."/>
        </authorList>
    </citation>
    <scope>NUCLEOTIDE SEQUENCE [LARGE SCALE GENOMIC DNA]</scope>
    <source>
        <strain evidence="3 4">JCM 31581</strain>
    </source>
</reference>
<accession>A0A3R9YYE3</accession>
<comment type="caution">
    <text evidence="3">The sequence shown here is derived from an EMBL/GenBank/DDBJ whole genome shotgun (WGS) entry which is preliminary data.</text>
</comment>
<sequence length="196" mass="22008">MKSVKQLLCTSILLISATCLLTACQNKSNQAEKPSDVVTEQNITQDNGKGEVTVSEAIDLYQKTYPNSDIIKLELDNSFGKIQYKIEGVDDIKEYTVKVDGETKKVDTEKEEALDTDERDGQKRQQEKIDVTELKSLTEISEIAEKEVGKGQADEWELEQKLGITYWEVTVKNGLKDTSVKINAQTGEVLEVEQED</sequence>
<dbReference type="RefSeq" id="WP_125942985.1">
    <property type="nucleotide sequence ID" value="NZ_PXZH01000001.1"/>
</dbReference>
<evidence type="ECO:0000256" key="1">
    <source>
        <dbReference type="SAM" id="SignalP"/>
    </source>
</evidence>
<keyword evidence="1" id="KW-0732">Signal</keyword>
<feature type="chain" id="PRO_5038880962" evidence="1">
    <location>
        <begin position="24"/>
        <end position="196"/>
    </location>
</feature>
<name>A0A3R9YYE3_9ENTE</name>